<reference evidence="5 6" key="1">
    <citation type="submission" date="2010-01" db="EMBL/GenBank/DDBJ databases">
        <authorList>
            <person name="Weinstock G."/>
            <person name="Sodergren E."/>
            <person name="Clifton S."/>
            <person name="Fulton L."/>
            <person name="Fulton B."/>
            <person name="Courtney L."/>
            <person name="Fronick C."/>
            <person name="Harrison M."/>
            <person name="Strong C."/>
            <person name="Farmer C."/>
            <person name="Delahaunty K."/>
            <person name="Markovic C."/>
            <person name="Hall O."/>
            <person name="Minx P."/>
            <person name="Tomlinson C."/>
            <person name="Mitreva M."/>
            <person name="Nelson J."/>
            <person name="Hou S."/>
            <person name="Wollam A."/>
            <person name="Pepin K.H."/>
            <person name="Johnson M."/>
            <person name="Bhonagiri V."/>
            <person name="Nash W.E."/>
            <person name="Warren W."/>
            <person name="Chinwalla A."/>
            <person name="Mardis E.R."/>
            <person name="Wilson R.K."/>
        </authorList>
    </citation>
    <scope>NUCLEOTIDE SEQUENCE [LARGE SCALE GENOMIC DNA]</scope>
    <source>
        <strain evidence="5 6">DSM 13479</strain>
    </source>
</reference>
<comment type="similarity">
    <text evidence="1">Belongs to the GSP E family.</text>
</comment>
<keyword evidence="2" id="KW-0547">Nucleotide-binding</keyword>
<dbReference type="Proteomes" id="UP000004968">
    <property type="component" value="Unassembled WGS sequence"/>
</dbReference>
<organism evidence="5 6">
    <name type="scientific">Hungatella hathewayi DSM 13479</name>
    <dbReference type="NCBI Taxonomy" id="566550"/>
    <lineage>
        <taxon>Bacteria</taxon>
        <taxon>Bacillati</taxon>
        <taxon>Bacillota</taxon>
        <taxon>Clostridia</taxon>
        <taxon>Lachnospirales</taxon>
        <taxon>Lachnospiraceae</taxon>
        <taxon>Hungatella</taxon>
    </lineage>
</organism>
<gene>
    <name evidence="5" type="ORF">CLOSTHATH_00410</name>
</gene>
<proteinExistence type="inferred from homology"/>
<evidence type="ECO:0000313" key="5">
    <source>
        <dbReference type="EMBL" id="EFD01364.1"/>
    </source>
</evidence>
<dbReference type="Gene3D" id="3.30.300.160">
    <property type="entry name" value="Type II secretion system, protein E, N-terminal domain"/>
    <property type="match status" value="1"/>
</dbReference>
<keyword evidence="3" id="KW-0067">ATP-binding</keyword>
<dbReference type="EMBL" id="ACIO01000025">
    <property type="protein sequence ID" value="EFD01364.1"/>
    <property type="molecule type" value="Genomic_DNA"/>
</dbReference>
<dbReference type="FunFam" id="3.30.300.160:FF:000002">
    <property type="entry name" value="Type II secretion system protein E"/>
    <property type="match status" value="1"/>
</dbReference>
<dbReference type="SUPFAM" id="SSF52540">
    <property type="entry name" value="P-loop containing nucleoside triphosphate hydrolases"/>
    <property type="match status" value="1"/>
</dbReference>
<evidence type="ECO:0000259" key="4">
    <source>
        <dbReference type="SMART" id="SM00382"/>
    </source>
</evidence>
<dbReference type="Gene3D" id="3.30.450.90">
    <property type="match status" value="1"/>
</dbReference>
<evidence type="ECO:0000256" key="3">
    <source>
        <dbReference type="ARBA" id="ARBA00022840"/>
    </source>
</evidence>
<feature type="domain" description="AAA+ ATPase" evidence="4">
    <location>
        <begin position="321"/>
        <end position="442"/>
    </location>
</feature>
<dbReference type="InterPro" id="IPR001482">
    <property type="entry name" value="T2SS/T4SS_dom"/>
</dbReference>
<dbReference type="HOGENOM" id="CLU_013446_10_6_9"/>
<evidence type="ECO:0000256" key="1">
    <source>
        <dbReference type="ARBA" id="ARBA00006611"/>
    </source>
</evidence>
<dbReference type="GO" id="GO:0016887">
    <property type="term" value="F:ATP hydrolysis activity"/>
    <property type="evidence" value="ECO:0007669"/>
    <property type="project" value="TreeGrafter"/>
</dbReference>
<comment type="caution">
    <text evidence="5">The sequence shown here is derived from an EMBL/GenBank/DDBJ whole genome shotgun (WGS) entry which is preliminary data.</text>
</comment>
<dbReference type="GO" id="GO:0005886">
    <property type="term" value="C:plasma membrane"/>
    <property type="evidence" value="ECO:0007669"/>
    <property type="project" value="TreeGrafter"/>
</dbReference>
<dbReference type="InterPro" id="IPR007831">
    <property type="entry name" value="T2SS_GspE_N"/>
</dbReference>
<dbReference type="Gene3D" id="3.40.50.300">
    <property type="entry name" value="P-loop containing nucleotide triphosphate hydrolases"/>
    <property type="match status" value="1"/>
</dbReference>
<dbReference type="PANTHER" id="PTHR30258">
    <property type="entry name" value="TYPE II SECRETION SYSTEM PROTEIN GSPE-RELATED"/>
    <property type="match status" value="1"/>
</dbReference>
<dbReference type="Pfam" id="PF00437">
    <property type="entry name" value="T2SSE"/>
    <property type="match status" value="1"/>
</dbReference>
<dbReference type="InterPro" id="IPR037257">
    <property type="entry name" value="T2SS_E_N_sf"/>
</dbReference>
<dbReference type="InterPro" id="IPR003593">
    <property type="entry name" value="AAA+_ATPase"/>
</dbReference>
<dbReference type="GO" id="GO:0005524">
    <property type="term" value="F:ATP binding"/>
    <property type="evidence" value="ECO:0007669"/>
    <property type="project" value="UniProtKB-KW"/>
</dbReference>
<dbReference type="SMART" id="SM00382">
    <property type="entry name" value="AAA"/>
    <property type="match status" value="1"/>
</dbReference>
<dbReference type="InterPro" id="IPR027417">
    <property type="entry name" value="P-loop_NTPase"/>
</dbReference>
<dbReference type="Pfam" id="PF05157">
    <property type="entry name" value="MshEN"/>
    <property type="match status" value="1"/>
</dbReference>
<dbReference type="PANTHER" id="PTHR30258:SF2">
    <property type="entry name" value="COMG OPERON PROTEIN 1"/>
    <property type="match status" value="1"/>
</dbReference>
<dbReference type="AlphaFoldDB" id="D3A9Y9"/>
<evidence type="ECO:0000256" key="2">
    <source>
        <dbReference type="ARBA" id="ARBA00022741"/>
    </source>
</evidence>
<protein>
    <submittedName>
        <fullName evidence="5">Type II/IV secretion system protein</fullName>
    </submittedName>
</protein>
<evidence type="ECO:0000313" key="6">
    <source>
        <dbReference type="Proteomes" id="UP000004968"/>
    </source>
</evidence>
<accession>D3A9Y9</accession>
<name>D3A9Y9_9FIRM</name>
<dbReference type="SUPFAM" id="SSF160246">
    <property type="entry name" value="EspE N-terminal domain-like"/>
    <property type="match status" value="1"/>
</dbReference>
<sequence>MKIRFEVERMKGIHIGEVLVEQGAITKEQLNEGLKLLKAGTNDRRLAEVLTDLGYITERELLDVLGRGMGLEVIDLEFFHIDERAVEKIPKQLALKYTVMAVSMEGSGLTVATADPLDLYALEDIRLVTNMRIQLILAERTQIRHAIELNYSGIDARAAARLASEHAVFSRTFAENLMVNSDEDQAPIVRLLNSLLLKGYNTNASDIHIEPYENETVVRMRRDGMLIPYMTLSPAIHQGIVARTKILANMDIAEKRKAQDGHFKITLDGREMNVRVSFVPTVYGEKGVLRFLTTNTPIDRSAAFGMSGDNYRRMKQLLRVPHGIIYFTGPTGSGKTTTLYSVLQYLSGRLVNIVTIEDPVERNLPKVNQIQVNERAGLNFQTGLRSILRQDPDIIMIGETRDPETAEISARAAITGHLVFSTLHTNDAASSVTRLMDMGIPAYLAAASIAGIISQRLMRKVCPYCQEEYEARPEEVKILYGRPADPGEHVRLRRGKGCYLCNETGYKGRIAIHEILSVDTEMKRMISEGRNEEELKAYAVHRHGMTTLKEEAVKMVLAGITTLEEMERLIYTIDMDYFGEE</sequence>
<dbReference type="CDD" id="cd01129">
    <property type="entry name" value="PulE-GspE-like"/>
    <property type="match status" value="1"/>
</dbReference>